<dbReference type="PANTHER" id="PTHR34268:SF8">
    <property type="entry name" value="FAE DOMAIN-CONTAINING PROTEIN"/>
    <property type="match status" value="1"/>
</dbReference>
<dbReference type="PANTHER" id="PTHR34268">
    <property type="entry name" value="OS01G0321850 PROTEIN"/>
    <property type="match status" value="1"/>
</dbReference>
<organism evidence="2 3">
    <name type="scientific">Rhynchospora breviuscula</name>
    <dbReference type="NCBI Taxonomy" id="2022672"/>
    <lineage>
        <taxon>Eukaryota</taxon>
        <taxon>Viridiplantae</taxon>
        <taxon>Streptophyta</taxon>
        <taxon>Embryophyta</taxon>
        <taxon>Tracheophyta</taxon>
        <taxon>Spermatophyta</taxon>
        <taxon>Magnoliopsida</taxon>
        <taxon>Liliopsida</taxon>
        <taxon>Poales</taxon>
        <taxon>Cyperaceae</taxon>
        <taxon>Cyperoideae</taxon>
        <taxon>Rhynchosporeae</taxon>
        <taxon>Rhynchospora</taxon>
    </lineage>
</organism>
<keyword evidence="1" id="KW-0472">Membrane</keyword>
<name>A0A9Q0CRL9_9POAL</name>
<protein>
    <submittedName>
        <fullName evidence="2">Uncharacterized protein</fullName>
    </submittedName>
</protein>
<comment type="caution">
    <text evidence="2">The sequence shown here is derived from an EMBL/GenBank/DDBJ whole genome shotgun (WGS) entry which is preliminary data.</text>
</comment>
<reference evidence="2" key="1">
    <citation type="journal article" date="2022" name="Cell">
        <title>Repeat-based holocentromeres influence genome architecture and karyotype evolution.</title>
        <authorList>
            <person name="Hofstatter P.G."/>
            <person name="Thangavel G."/>
            <person name="Lux T."/>
            <person name="Neumann P."/>
            <person name="Vondrak T."/>
            <person name="Novak P."/>
            <person name="Zhang M."/>
            <person name="Costa L."/>
            <person name="Castellani M."/>
            <person name="Scott A."/>
            <person name="Toegelov H."/>
            <person name="Fuchs J."/>
            <person name="Mata-Sucre Y."/>
            <person name="Dias Y."/>
            <person name="Vanzela A.L.L."/>
            <person name="Huettel B."/>
            <person name="Almeida C.C.S."/>
            <person name="Simkova H."/>
            <person name="Souza G."/>
            <person name="Pedrosa-Harand A."/>
            <person name="Macas J."/>
            <person name="Mayer K.F.X."/>
            <person name="Houben A."/>
            <person name="Marques A."/>
        </authorList>
    </citation>
    <scope>NUCLEOTIDE SEQUENCE</scope>
    <source>
        <strain evidence="2">RhyBre1mFocal</strain>
    </source>
</reference>
<evidence type="ECO:0000256" key="1">
    <source>
        <dbReference type="SAM" id="Phobius"/>
    </source>
</evidence>
<evidence type="ECO:0000313" key="2">
    <source>
        <dbReference type="EMBL" id="KAJ1698703.1"/>
    </source>
</evidence>
<accession>A0A9Q0CRL9</accession>
<sequence>MAMEGLFSPEMTDILTKVAVFLLVQALVYLILTKSSNIFSENSPMRSLSFKPMRSASVRRLLGYISDVPMDGYDTGGSPTYYSVTESQKPENHID</sequence>
<keyword evidence="1" id="KW-1133">Transmembrane helix</keyword>
<dbReference type="Proteomes" id="UP001151287">
    <property type="component" value="Unassembled WGS sequence"/>
</dbReference>
<dbReference type="OrthoDB" id="999321at2759"/>
<evidence type="ECO:0000313" key="3">
    <source>
        <dbReference type="Proteomes" id="UP001151287"/>
    </source>
</evidence>
<proteinExistence type="predicted"/>
<keyword evidence="1" id="KW-0812">Transmembrane</keyword>
<dbReference type="EMBL" id="JAMQYH010000002">
    <property type="protein sequence ID" value="KAJ1698703.1"/>
    <property type="molecule type" value="Genomic_DNA"/>
</dbReference>
<feature type="transmembrane region" description="Helical" evidence="1">
    <location>
        <begin position="14"/>
        <end position="32"/>
    </location>
</feature>
<dbReference type="AlphaFoldDB" id="A0A9Q0CRL9"/>
<gene>
    <name evidence="2" type="ORF">LUZ63_007215</name>
</gene>
<keyword evidence="3" id="KW-1185">Reference proteome</keyword>